<dbReference type="SUPFAM" id="SSF53756">
    <property type="entry name" value="UDP-Glycosyltransferase/glycogen phosphorylase"/>
    <property type="match status" value="1"/>
</dbReference>
<keyword evidence="2" id="KW-0328">Glycosyltransferase</keyword>
<dbReference type="GO" id="GO:0102335">
    <property type="term" value="F:N,N'-diacetylbacillosaminyl-diphospho-undecaprenol alpha-1,3-N-acetylgalactosaminyltransferase activity"/>
    <property type="evidence" value="ECO:0007669"/>
    <property type="project" value="UniProtKB-EC"/>
</dbReference>
<dbReference type="Proteomes" id="UP000225972">
    <property type="component" value="Unassembled WGS sequence"/>
</dbReference>
<dbReference type="EMBL" id="FXXP01000003">
    <property type="protein sequence ID" value="SMX29588.1"/>
    <property type="molecule type" value="Genomic_DNA"/>
</dbReference>
<sequence>MTQQARLLALFRTWKVSVVKAIVQQIGARMDYAVARALHADGLLEALVTDIHFSSQPKLKFLQSYFANLPPENVSKNNLKGILYRAALSRLHNTFWPNLMAAETIAKRTCDRAEKSGADLVYGFDTAMLPSMDRLKRSGLCIAMEQCVAPRAQFLSAQRILSAKLQDIGIGFDESGLGDTLAYFSVMAALEREEWQQADLIYCPSPFVQKALQDQGIPADRIRVVPYGVTLSDDLASSRPASSGTTRVVFGGAFSWRKGALEFGRLATALKDRARFEAFGKNALPEAIAAKIAPDVLRHGHMPKAAFHEAIQTADIFVLPSYMEGSATVIYEAMAMGLPCVVSEECGSVITDGQDGMIVKAGDETALRQAVETLLDNPNLRREIGERATETAKLYTRESYGARVVSMLQADFDDLKSKPAIAATSGAAL</sequence>
<evidence type="ECO:0000313" key="2">
    <source>
        <dbReference type="EMBL" id="SMX29588.1"/>
    </source>
</evidence>
<dbReference type="Gene3D" id="3.40.50.2000">
    <property type="entry name" value="Glycogen Phosphorylase B"/>
    <property type="match status" value="2"/>
</dbReference>
<gene>
    <name evidence="2" type="primary">pglA_2</name>
    <name evidence="2" type="ORF">TRP8649_03725</name>
</gene>
<proteinExistence type="predicted"/>
<dbReference type="PANTHER" id="PTHR45947:SF3">
    <property type="entry name" value="SULFOQUINOVOSYL TRANSFERASE SQD2"/>
    <property type="match status" value="1"/>
</dbReference>
<protein>
    <submittedName>
        <fullName evidence="2">N, N'-diacetylbacillosaminyl-diphospho-undecaprenol alpha-1,3-N-acetylgalactosaminyltransferase</fullName>
        <ecNumber evidence="2">2.4.1.290</ecNumber>
    </submittedName>
</protein>
<dbReference type="Pfam" id="PF13692">
    <property type="entry name" value="Glyco_trans_1_4"/>
    <property type="match status" value="1"/>
</dbReference>
<keyword evidence="2" id="KW-0808">Transferase</keyword>
<evidence type="ECO:0000313" key="3">
    <source>
        <dbReference type="Proteomes" id="UP000225972"/>
    </source>
</evidence>
<dbReference type="InterPro" id="IPR050194">
    <property type="entry name" value="Glycosyltransferase_grp1"/>
</dbReference>
<accession>A0A238JFY1</accession>
<keyword evidence="3" id="KW-1185">Reference proteome</keyword>
<organism evidence="2 3">
    <name type="scientific">Pelagimonas phthalicica</name>
    <dbReference type="NCBI Taxonomy" id="1037362"/>
    <lineage>
        <taxon>Bacteria</taxon>
        <taxon>Pseudomonadati</taxon>
        <taxon>Pseudomonadota</taxon>
        <taxon>Alphaproteobacteria</taxon>
        <taxon>Rhodobacterales</taxon>
        <taxon>Roseobacteraceae</taxon>
        <taxon>Pelagimonas</taxon>
    </lineage>
</organism>
<reference evidence="3" key="1">
    <citation type="submission" date="2017-05" db="EMBL/GenBank/DDBJ databases">
        <authorList>
            <person name="Rodrigo-Torres L."/>
            <person name="Arahal R. D."/>
            <person name="Lucena T."/>
        </authorList>
    </citation>
    <scope>NUCLEOTIDE SEQUENCE [LARGE SCALE GENOMIC DNA]</scope>
    <source>
        <strain evidence="3">CECT 8649</strain>
    </source>
</reference>
<dbReference type="InterPro" id="IPR028098">
    <property type="entry name" value="Glyco_trans_4-like_N"/>
</dbReference>
<dbReference type="EC" id="2.4.1.290" evidence="2"/>
<dbReference type="AlphaFoldDB" id="A0A238JFY1"/>
<dbReference type="CDD" id="cd03801">
    <property type="entry name" value="GT4_PimA-like"/>
    <property type="match status" value="1"/>
</dbReference>
<dbReference type="PANTHER" id="PTHR45947">
    <property type="entry name" value="SULFOQUINOVOSYL TRANSFERASE SQD2"/>
    <property type="match status" value="1"/>
</dbReference>
<dbReference type="RefSeq" id="WP_099248024.1">
    <property type="nucleotide sequence ID" value="NZ_FXXP01000003.1"/>
</dbReference>
<feature type="domain" description="Glycosyltransferase subfamily 4-like N-terminal" evidence="1">
    <location>
        <begin position="187"/>
        <end position="231"/>
    </location>
</feature>
<name>A0A238JFY1_9RHOB</name>
<evidence type="ECO:0000259" key="1">
    <source>
        <dbReference type="Pfam" id="PF13439"/>
    </source>
</evidence>
<dbReference type="Pfam" id="PF13439">
    <property type="entry name" value="Glyco_transf_4"/>
    <property type="match status" value="1"/>
</dbReference>